<name>A0A5J4KJ67_9CHLR</name>
<keyword evidence="2" id="KW-0812">Transmembrane</keyword>
<dbReference type="InterPro" id="IPR050817">
    <property type="entry name" value="DjlA_DnaK_co-chaperone"/>
</dbReference>
<dbReference type="CDD" id="cd06257">
    <property type="entry name" value="DnaJ"/>
    <property type="match status" value="1"/>
</dbReference>
<dbReference type="Proteomes" id="UP000326912">
    <property type="component" value="Unassembled WGS sequence"/>
</dbReference>
<comment type="caution">
    <text evidence="4">The sequence shown here is derived from an EMBL/GenBank/DDBJ whole genome shotgun (WGS) entry which is preliminary data.</text>
</comment>
<reference evidence="4 5" key="1">
    <citation type="submission" date="2019-10" db="EMBL/GenBank/DDBJ databases">
        <title>Dictyobacter vulcani sp. nov., within the class Ktedonobacteria, isolated from soil of volcanic Mt. Zao.</title>
        <authorList>
            <person name="Zheng Y."/>
            <person name="Wang C.M."/>
            <person name="Sakai Y."/>
            <person name="Abe K."/>
            <person name="Yokota A."/>
            <person name="Yabe S."/>
        </authorList>
    </citation>
    <scope>NUCLEOTIDE SEQUENCE [LARGE SCALE GENOMIC DNA]</scope>
    <source>
        <strain evidence="4 5">W12</strain>
    </source>
</reference>
<dbReference type="AlphaFoldDB" id="A0A5J4KJ67"/>
<feature type="domain" description="J" evidence="3">
    <location>
        <begin position="6"/>
        <end position="70"/>
    </location>
</feature>
<evidence type="ECO:0000256" key="1">
    <source>
        <dbReference type="SAM" id="MobiDB-lite"/>
    </source>
</evidence>
<dbReference type="PRINTS" id="PR00625">
    <property type="entry name" value="JDOMAIN"/>
</dbReference>
<evidence type="ECO:0000313" key="5">
    <source>
        <dbReference type="Proteomes" id="UP000326912"/>
    </source>
</evidence>
<dbReference type="PANTHER" id="PTHR24074">
    <property type="entry name" value="CO-CHAPERONE PROTEIN DJLA"/>
    <property type="match status" value="1"/>
</dbReference>
<dbReference type="SMART" id="SM00271">
    <property type="entry name" value="DnaJ"/>
    <property type="match status" value="1"/>
</dbReference>
<evidence type="ECO:0000313" key="4">
    <source>
        <dbReference type="EMBL" id="GER86992.1"/>
    </source>
</evidence>
<dbReference type="EMBL" id="BKZW01000001">
    <property type="protein sequence ID" value="GER86992.1"/>
    <property type="molecule type" value="Genomic_DNA"/>
</dbReference>
<dbReference type="SUPFAM" id="SSF46565">
    <property type="entry name" value="Chaperone J-domain"/>
    <property type="match status" value="1"/>
</dbReference>
<dbReference type="InterPro" id="IPR001623">
    <property type="entry name" value="DnaJ_domain"/>
</dbReference>
<proteinExistence type="predicted"/>
<gene>
    <name evidence="4" type="ORF">KDW_11540</name>
</gene>
<dbReference type="Gene3D" id="1.10.287.110">
    <property type="entry name" value="DnaJ domain"/>
    <property type="match status" value="1"/>
</dbReference>
<organism evidence="4 5">
    <name type="scientific">Dictyobacter vulcani</name>
    <dbReference type="NCBI Taxonomy" id="2607529"/>
    <lineage>
        <taxon>Bacteria</taxon>
        <taxon>Bacillati</taxon>
        <taxon>Chloroflexota</taxon>
        <taxon>Ktedonobacteria</taxon>
        <taxon>Ktedonobacterales</taxon>
        <taxon>Dictyobacteraceae</taxon>
        <taxon>Dictyobacter</taxon>
    </lineage>
</organism>
<feature type="compositionally biased region" description="Polar residues" evidence="1">
    <location>
        <begin position="78"/>
        <end position="96"/>
    </location>
</feature>
<dbReference type="InterPro" id="IPR036869">
    <property type="entry name" value="J_dom_sf"/>
</dbReference>
<keyword evidence="5" id="KW-1185">Reference proteome</keyword>
<dbReference type="Pfam" id="PF00226">
    <property type="entry name" value="DnaJ"/>
    <property type="match status" value="1"/>
</dbReference>
<dbReference type="RefSeq" id="WP_151755038.1">
    <property type="nucleotide sequence ID" value="NZ_BKZW01000001.1"/>
</dbReference>
<accession>A0A5J4KJ67</accession>
<feature type="region of interest" description="Disordered" evidence="1">
    <location>
        <begin position="77"/>
        <end position="114"/>
    </location>
</feature>
<evidence type="ECO:0000259" key="3">
    <source>
        <dbReference type="PROSITE" id="PS50076"/>
    </source>
</evidence>
<feature type="transmembrane region" description="Helical" evidence="2">
    <location>
        <begin position="278"/>
        <end position="300"/>
    </location>
</feature>
<sequence>MNTFTDYYELLGVDSAASPGVIKAAFKKLALQYHPDVYKGEDANERMAHILQAYQTLNDPVARKQYDLRRSEHLLDGHSSSMSSKRTYSAPSSTMRTPGHKAAQTEVSPGARRDRQRHYAFPVLQSGKPLRVDLGDSEYTLAPHEAQQLVQDGLLRGVAPEAKQQYFCHRCHHHWNQDRNVQGKRQPLPRFCPKCHATDWPEYLLLRCLHCTAIFESEQIRYEIGAYSYGQDKTPDQGGLCPPYELFPLCPYCGMAHWSPSEEIRVDDLRQKAARKALFVRFLGIGMVVLIVVLIALVALGGR</sequence>
<dbReference type="PROSITE" id="PS50076">
    <property type="entry name" value="DNAJ_2"/>
    <property type="match status" value="1"/>
</dbReference>
<keyword evidence="2" id="KW-1133">Transmembrane helix</keyword>
<keyword evidence="2" id="KW-0472">Membrane</keyword>
<protein>
    <recommendedName>
        <fullName evidence="3">J domain-containing protein</fullName>
    </recommendedName>
</protein>
<evidence type="ECO:0000256" key="2">
    <source>
        <dbReference type="SAM" id="Phobius"/>
    </source>
</evidence>